<dbReference type="Proteomes" id="UP000248918">
    <property type="component" value="Unassembled WGS sequence"/>
</dbReference>
<reference evidence="2 3" key="1">
    <citation type="submission" date="2018-06" db="EMBL/GenBank/DDBJ databases">
        <title>Genomic Encyclopedia of Type Strains, Phase III (KMG-III): the genomes of soil and plant-associated and newly described type strains.</title>
        <authorList>
            <person name="Whitman W."/>
        </authorList>
    </citation>
    <scope>NUCLEOTIDE SEQUENCE [LARGE SCALE GENOMIC DNA]</scope>
    <source>
        <strain evidence="2 3">LMG 23644</strain>
    </source>
</reference>
<evidence type="ECO:0008006" key="4">
    <source>
        <dbReference type="Google" id="ProtNLM"/>
    </source>
</evidence>
<sequence length="160" mass="17503">MKRNTGCTTRCKLSGWTALVAVACTLFWSMQATAQALDVPQPWLDYAQRVGQQFQASLEANDEAANQFHQFLEDRVLNAKADAPPPALVVRAWIGADGAVTKVQFDSLGDPRADATLRHLLSEHPVAGTPPVDMRQPLRVRLRLMANPQAGETGAQRDGR</sequence>
<feature type="chain" id="PRO_5016467249" description="YbaB/EbfC DNA-binding family protein" evidence="1">
    <location>
        <begin position="35"/>
        <end position="160"/>
    </location>
</feature>
<dbReference type="RefSeq" id="WP_111928958.1">
    <property type="nucleotide sequence ID" value="NZ_CADFFP010000004.1"/>
</dbReference>
<gene>
    <name evidence="2" type="ORF">BX591_101279</name>
</gene>
<accession>A0A329CWP3</accession>
<keyword evidence="1" id="KW-0732">Signal</keyword>
<name>A0A329CWP3_9BURK</name>
<dbReference type="AlphaFoldDB" id="A0A329CWP3"/>
<evidence type="ECO:0000256" key="1">
    <source>
        <dbReference type="SAM" id="SignalP"/>
    </source>
</evidence>
<proteinExistence type="predicted"/>
<organism evidence="2 3">
    <name type="scientific">Paraburkholderia bryophila</name>
    <dbReference type="NCBI Taxonomy" id="420952"/>
    <lineage>
        <taxon>Bacteria</taxon>
        <taxon>Pseudomonadati</taxon>
        <taxon>Pseudomonadota</taxon>
        <taxon>Betaproteobacteria</taxon>
        <taxon>Burkholderiales</taxon>
        <taxon>Burkholderiaceae</taxon>
        <taxon>Paraburkholderia</taxon>
    </lineage>
</organism>
<dbReference type="PROSITE" id="PS51257">
    <property type="entry name" value="PROKAR_LIPOPROTEIN"/>
    <property type="match status" value="1"/>
</dbReference>
<protein>
    <recommendedName>
        <fullName evidence="4">YbaB/EbfC DNA-binding family protein</fullName>
    </recommendedName>
</protein>
<evidence type="ECO:0000313" key="2">
    <source>
        <dbReference type="EMBL" id="RAS38949.1"/>
    </source>
</evidence>
<feature type="signal peptide" evidence="1">
    <location>
        <begin position="1"/>
        <end position="34"/>
    </location>
</feature>
<dbReference type="EMBL" id="QLTK01000001">
    <property type="protein sequence ID" value="RAS38949.1"/>
    <property type="molecule type" value="Genomic_DNA"/>
</dbReference>
<comment type="caution">
    <text evidence="2">The sequence shown here is derived from an EMBL/GenBank/DDBJ whole genome shotgun (WGS) entry which is preliminary data.</text>
</comment>
<evidence type="ECO:0000313" key="3">
    <source>
        <dbReference type="Proteomes" id="UP000248918"/>
    </source>
</evidence>
<dbReference type="OrthoDB" id="8854146at2"/>